<evidence type="ECO:0000256" key="1">
    <source>
        <dbReference type="ARBA" id="ARBA00005870"/>
    </source>
</evidence>
<evidence type="ECO:0000256" key="5">
    <source>
        <dbReference type="ARBA" id="ARBA00023134"/>
    </source>
</evidence>
<dbReference type="InterPro" id="IPR004161">
    <property type="entry name" value="EFTu-like_2"/>
</dbReference>
<dbReference type="STRING" id="644282.Deba_2408"/>
<protein>
    <recommendedName>
        <fullName evidence="7 8">Elongation factor G</fullName>
        <shortName evidence="7">EF-G</shortName>
    </recommendedName>
</protein>
<dbReference type="InterPro" id="IPR000640">
    <property type="entry name" value="EFG_V-like"/>
</dbReference>
<dbReference type="InterPro" id="IPR009000">
    <property type="entry name" value="Transl_B-barrel_sf"/>
</dbReference>
<evidence type="ECO:0000313" key="10">
    <source>
        <dbReference type="EMBL" id="ADK85770.1"/>
    </source>
</evidence>
<dbReference type="SUPFAM" id="SSF50447">
    <property type="entry name" value="Translation proteins"/>
    <property type="match status" value="1"/>
</dbReference>
<dbReference type="InterPro" id="IPR005517">
    <property type="entry name" value="Transl_elong_EFG/EF2_IV"/>
</dbReference>
<dbReference type="PRINTS" id="PR00315">
    <property type="entry name" value="ELONGATNFCT"/>
</dbReference>
<dbReference type="Gene3D" id="2.40.30.10">
    <property type="entry name" value="Translation factors"/>
    <property type="match status" value="1"/>
</dbReference>
<dbReference type="Gene3D" id="3.30.70.240">
    <property type="match status" value="1"/>
</dbReference>
<dbReference type="InterPro" id="IPR031157">
    <property type="entry name" value="G_TR_CS"/>
</dbReference>
<dbReference type="Pfam" id="PF00009">
    <property type="entry name" value="GTP_EFTU"/>
    <property type="match status" value="1"/>
</dbReference>
<dbReference type="Proteomes" id="UP000009047">
    <property type="component" value="Chromosome"/>
</dbReference>
<dbReference type="HAMAP" id="MF_00054_B">
    <property type="entry name" value="EF_G_EF_2_B"/>
    <property type="match status" value="1"/>
</dbReference>
<dbReference type="GO" id="GO:0003746">
    <property type="term" value="F:translation elongation factor activity"/>
    <property type="evidence" value="ECO:0007669"/>
    <property type="project" value="UniProtKB-UniRule"/>
</dbReference>
<dbReference type="CDD" id="cd16262">
    <property type="entry name" value="EFG_III"/>
    <property type="match status" value="1"/>
</dbReference>
<dbReference type="SMART" id="SM00889">
    <property type="entry name" value="EFG_IV"/>
    <property type="match status" value="1"/>
</dbReference>
<evidence type="ECO:0000313" key="11">
    <source>
        <dbReference type="Proteomes" id="UP000009047"/>
    </source>
</evidence>
<reference evidence="10 11" key="1">
    <citation type="journal article" date="2010" name="Stand. Genomic Sci.">
        <title>Complete genome sequence of Desulfarculus baarsii type strain (2st14).</title>
        <authorList>
            <person name="Sun H."/>
            <person name="Spring S."/>
            <person name="Lapidus A."/>
            <person name="Davenport K."/>
            <person name="Del Rio T.G."/>
            <person name="Tice H."/>
            <person name="Nolan M."/>
            <person name="Copeland A."/>
            <person name="Cheng J.F."/>
            <person name="Lucas S."/>
            <person name="Tapia R."/>
            <person name="Goodwin L."/>
            <person name="Pitluck S."/>
            <person name="Ivanova N."/>
            <person name="Pagani I."/>
            <person name="Mavromatis K."/>
            <person name="Ovchinnikova G."/>
            <person name="Pati A."/>
            <person name="Chen A."/>
            <person name="Palaniappan K."/>
            <person name="Hauser L."/>
            <person name="Chang Y.J."/>
            <person name="Jeffries C.D."/>
            <person name="Detter J.C."/>
            <person name="Han C."/>
            <person name="Rohde M."/>
            <person name="Brambilla E."/>
            <person name="Goker M."/>
            <person name="Woyke T."/>
            <person name="Bristow J."/>
            <person name="Eisen J.A."/>
            <person name="Markowitz V."/>
            <person name="Hugenholtz P."/>
            <person name="Kyrpides N.C."/>
            <person name="Klenk H.P."/>
            <person name="Land M."/>
        </authorList>
    </citation>
    <scope>NUCLEOTIDE SEQUENCE [LARGE SCALE GENOMIC DNA]</scope>
    <source>
        <strain evidence="11">ATCC 33931 / DSM 2075 / LMG 7858 / VKM B-1802 / 2st14</strain>
    </source>
</reference>
<comment type="similarity">
    <text evidence="1 7">Belongs to the TRAFAC class translation factor GTPase superfamily. Classic translation factor GTPase family. EF-G/EF-2 subfamily.</text>
</comment>
<dbReference type="NCBIfam" id="TIGR00231">
    <property type="entry name" value="small_GTP"/>
    <property type="match status" value="1"/>
</dbReference>
<dbReference type="InterPro" id="IPR041095">
    <property type="entry name" value="EFG_II"/>
</dbReference>
<dbReference type="Pfam" id="PF03764">
    <property type="entry name" value="EFG_IV"/>
    <property type="match status" value="1"/>
</dbReference>
<gene>
    <name evidence="7" type="primary">fusA</name>
    <name evidence="10" type="ordered locus">Deba_2408</name>
</gene>
<sequence>MAGEARLRKTRNFGVVAHIDAGKTTFTERVLFYTGRTHKIGEVHDGAAVMDWMEEEQERGITITSAATTCQWNGHWLNIIDTPGHVDFTIEVERSLRVLDGVVAVFCAVGGVEPQSETVWRQADRYNVPKIAFINKMDRIGADFECVLGQMRDKLGANPLPLTIPWGAEERFRGVVDLLTMEAITWSEADQGATFSRGPIPAEMAEAAAQGRERLLEACAEVDDSVMERYLAEEEIPPKDIKAAVRRGCLSLAHVPVFAGSALRNKGVQPVLDAVVDYLPSPLDIPPVEGVNPQSGEVEMRLADDKAPLAALAYKIQMDQGRKLVYLRIYSGQLQTGADVFNVVKGRSEKISRILRMHANKRERVEEAKAGEIVGVMGLKDTSTGDTISAKDRPILLDPIQVYEPVISVAVEPNTVGDQDKLDQCLIRLADEDPTFRFRVDQDTGQTIISGMGELHLEVLVHRMEREFNLKVNVGRPQVVYRETIGEAARVEETFDRELGGHRELGQVVLTLAPNPRGGGNTFRVEAAEEAVPQALHAMLERAAMESLASGPVMGYPVVDTGVVVLGGAFTPGLSTELGMRMACSLAMRRALDAAQPMLLEPVMLVEVLAPEEFMGEVIGDMNARGGSIEAIEPRQGVTVVQAKAPLRAMFGYSTSLRSATQGRAVFTMQFSHYDRVDEKRR</sequence>
<dbReference type="InterPro" id="IPR014721">
    <property type="entry name" value="Ribsml_uS5_D2-typ_fold_subgr"/>
</dbReference>
<dbReference type="FunFam" id="3.30.70.870:FF:000001">
    <property type="entry name" value="Elongation factor G"/>
    <property type="match status" value="1"/>
</dbReference>
<keyword evidence="7" id="KW-0963">Cytoplasm</keyword>
<dbReference type="InterPro" id="IPR000795">
    <property type="entry name" value="T_Tr_GTP-bd_dom"/>
</dbReference>
<dbReference type="eggNOG" id="COG0480">
    <property type="taxonomic scope" value="Bacteria"/>
</dbReference>
<dbReference type="PANTHER" id="PTHR43261">
    <property type="entry name" value="TRANSLATION ELONGATION FACTOR G-RELATED"/>
    <property type="match status" value="1"/>
</dbReference>
<dbReference type="NCBIfam" id="TIGR00484">
    <property type="entry name" value="EF-G"/>
    <property type="match status" value="1"/>
</dbReference>
<evidence type="ECO:0000256" key="3">
    <source>
        <dbReference type="ARBA" id="ARBA00022768"/>
    </source>
</evidence>
<keyword evidence="5 7" id="KW-0342">GTP-binding</keyword>
<dbReference type="OrthoDB" id="9760518at2"/>
<evidence type="ECO:0000256" key="7">
    <source>
        <dbReference type="HAMAP-Rule" id="MF_00054"/>
    </source>
</evidence>
<dbReference type="CDD" id="cd03713">
    <property type="entry name" value="EFG_mtEFG_C"/>
    <property type="match status" value="1"/>
</dbReference>
<comment type="subcellular location">
    <subcellularLocation>
        <location evidence="7">Cytoplasm</location>
    </subcellularLocation>
</comment>
<dbReference type="InterPro" id="IPR027417">
    <property type="entry name" value="P-loop_NTPase"/>
</dbReference>
<dbReference type="Pfam" id="PF14492">
    <property type="entry name" value="EFG_III"/>
    <property type="match status" value="1"/>
</dbReference>
<accession>E1QJM7</accession>
<dbReference type="GO" id="GO:0005737">
    <property type="term" value="C:cytoplasm"/>
    <property type="evidence" value="ECO:0007669"/>
    <property type="project" value="UniProtKB-SubCell"/>
</dbReference>
<dbReference type="GO" id="GO:0003924">
    <property type="term" value="F:GTPase activity"/>
    <property type="evidence" value="ECO:0007669"/>
    <property type="project" value="InterPro"/>
</dbReference>
<dbReference type="GO" id="GO:0032790">
    <property type="term" value="P:ribosome disassembly"/>
    <property type="evidence" value="ECO:0007669"/>
    <property type="project" value="TreeGrafter"/>
</dbReference>
<dbReference type="CDD" id="cd01680">
    <property type="entry name" value="EFG_like_IV"/>
    <property type="match status" value="1"/>
</dbReference>
<dbReference type="PROSITE" id="PS51722">
    <property type="entry name" value="G_TR_2"/>
    <property type="match status" value="1"/>
</dbReference>
<comment type="function">
    <text evidence="6 7">Catalyzes the GTP-dependent ribosomal translocation step during translation elongation. During this step, the ribosome changes from the pre-translocational (PRE) to the post-translocational (POST) state as the newly formed A-site-bound peptidyl-tRNA and P-site-bound deacylated tRNA move to the P and E sites, respectively. Catalyzes the coordinated movement of the two tRNA molecules, the mRNA and conformational changes in the ribosome.</text>
</comment>
<dbReference type="CDD" id="cd01886">
    <property type="entry name" value="EF-G"/>
    <property type="match status" value="1"/>
</dbReference>
<dbReference type="InterPro" id="IPR020568">
    <property type="entry name" value="Ribosomal_Su5_D2-typ_SF"/>
</dbReference>
<dbReference type="FunFam" id="3.30.70.240:FF:000001">
    <property type="entry name" value="Elongation factor G"/>
    <property type="match status" value="1"/>
</dbReference>
<dbReference type="InterPro" id="IPR009022">
    <property type="entry name" value="EFG_III"/>
</dbReference>
<organism evidence="10 11">
    <name type="scientific">Desulfarculus baarsii (strain ATCC 33931 / DSM 2075 / LMG 7858 / VKM B-1802 / 2st14)</name>
    <dbReference type="NCBI Taxonomy" id="644282"/>
    <lineage>
        <taxon>Bacteria</taxon>
        <taxon>Pseudomonadati</taxon>
        <taxon>Thermodesulfobacteriota</taxon>
        <taxon>Desulfarculia</taxon>
        <taxon>Desulfarculales</taxon>
        <taxon>Desulfarculaceae</taxon>
        <taxon>Desulfarculus</taxon>
    </lineage>
</organism>
<feature type="domain" description="Tr-type G" evidence="9">
    <location>
        <begin position="8"/>
        <end position="283"/>
    </location>
</feature>
<dbReference type="InterPro" id="IPR035649">
    <property type="entry name" value="EFG_V"/>
</dbReference>
<keyword evidence="11" id="KW-1185">Reference proteome</keyword>
<evidence type="ECO:0000256" key="4">
    <source>
        <dbReference type="ARBA" id="ARBA00022917"/>
    </source>
</evidence>
<dbReference type="FunFam" id="3.40.50.300:FF:000029">
    <property type="entry name" value="Elongation factor G"/>
    <property type="match status" value="1"/>
</dbReference>
<feature type="binding site" evidence="7">
    <location>
        <begin position="81"/>
        <end position="85"/>
    </location>
    <ligand>
        <name>GTP</name>
        <dbReference type="ChEBI" id="CHEBI:37565"/>
    </ligand>
</feature>
<feature type="binding site" evidence="7">
    <location>
        <begin position="135"/>
        <end position="138"/>
    </location>
    <ligand>
        <name>GTP</name>
        <dbReference type="ChEBI" id="CHEBI:37565"/>
    </ligand>
</feature>
<name>E1QJM7_DESB2</name>
<feature type="binding site" evidence="7">
    <location>
        <begin position="17"/>
        <end position="24"/>
    </location>
    <ligand>
        <name>GTP</name>
        <dbReference type="ChEBI" id="CHEBI:37565"/>
    </ligand>
</feature>
<dbReference type="KEGG" id="dbr:Deba_2408"/>
<keyword evidence="3 7" id="KW-0251">Elongation factor</keyword>
<dbReference type="HOGENOM" id="CLU_002794_4_1_7"/>
<dbReference type="Gene3D" id="3.30.70.870">
    <property type="entry name" value="Elongation Factor G (Translational Gtpase), domain 3"/>
    <property type="match status" value="1"/>
</dbReference>
<dbReference type="Pfam" id="PF03144">
    <property type="entry name" value="GTP_EFTU_D2"/>
    <property type="match status" value="1"/>
</dbReference>
<evidence type="ECO:0000256" key="2">
    <source>
        <dbReference type="ARBA" id="ARBA00022741"/>
    </source>
</evidence>
<dbReference type="EMBL" id="CP002085">
    <property type="protein sequence ID" value="ADK85770.1"/>
    <property type="molecule type" value="Genomic_DNA"/>
</dbReference>
<dbReference type="Pfam" id="PF00679">
    <property type="entry name" value="EFG_C"/>
    <property type="match status" value="1"/>
</dbReference>
<evidence type="ECO:0000256" key="6">
    <source>
        <dbReference type="ARBA" id="ARBA00024731"/>
    </source>
</evidence>
<dbReference type="GO" id="GO:0005525">
    <property type="term" value="F:GTP binding"/>
    <property type="evidence" value="ECO:0007669"/>
    <property type="project" value="UniProtKB-UniRule"/>
</dbReference>
<dbReference type="PANTHER" id="PTHR43261:SF1">
    <property type="entry name" value="RIBOSOME-RELEASING FACTOR 2, MITOCHONDRIAL"/>
    <property type="match status" value="1"/>
</dbReference>
<dbReference type="SMART" id="SM00838">
    <property type="entry name" value="EFG_C"/>
    <property type="match status" value="1"/>
</dbReference>
<dbReference type="Gene3D" id="3.30.230.10">
    <property type="match status" value="1"/>
</dbReference>
<evidence type="ECO:0000256" key="8">
    <source>
        <dbReference type="NCBIfam" id="TIGR00484"/>
    </source>
</evidence>
<evidence type="ECO:0000259" key="9">
    <source>
        <dbReference type="PROSITE" id="PS51722"/>
    </source>
</evidence>
<dbReference type="NCBIfam" id="NF009381">
    <property type="entry name" value="PRK12740.1-5"/>
    <property type="match status" value="1"/>
</dbReference>
<dbReference type="InterPro" id="IPR005225">
    <property type="entry name" value="Small_GTP-bd"/>
</dbReference>
<keyword evidence="4 7" id="KW-0648">Protein biosynthesis</keyword>
<dbReference type="SUPFAM" id="SSF54980">
    <property type="entry name" value="EF-G C-terminal domain-like"/>
    <property type="match status" value="2"/>
</dbReference>
<keyword evidence="2 7" id="KW-0547">Nucleotide-binding</keyword>
<dbReference type="CDD" id="cd04088">
    <property type="entry name" value="EFG_mtEFG_II"/>
    <property type="match status" value="1"/>
</dbReference>
<dbReference type="RefSeq" id="WP_013259209.1">
    <property type="nucleotide sequence ID" value="NC_014365.1"/>
</dbReference>
<proteinExistence type="inferred from homology"/>
<dbReference type="InterPro" id="IPR035647">
    <property type="entry name" value="EFG_III/V"/>
</dbReference>
<dbReference type="PROSITE" id="PS00301">
    <property type="entry name" value="G_TR_1"/>
    <property type="match status" value="1"/>
</dbReference>
<dbReference type="SUPFAM" id="SSF54211">
    <property type="entry name" value="Ribosomal protein S5 domain 2-like"/>
    <property type="match status" value="1"/>
</dbReference>
<dbReference type="AlphaFoldDB" id="E1QJM7"/>
<dbReference type="InterPro" id="IPR004540">
    <property type="entry name" value="Transl_elong_EFG/EF2"/>
</dbReference>
<dbReference type="Gene3D" id="3.40.50.300">
    <property type="entry name" value="P-loop containing nucleotide triphosphate hydrolases"/>
    <property type="match status" value="1"/>
</dbReference>
<dbReference type="SUPFAM" id="SSF52540">
    <property type="entry name" value="P-loop containing nucleoside triphosphate hydrolases"/>
    <property type="match status" value="1"/>
</dbReference>